<dbReference type="Pfam" id="PF07690">
    <property type="entry name" value="MFS_1"/>
    <property type="match status" value="1"/>
</dbReference>
<feature type="transmembrane region" description="Helical" evidence="5">
    <location>
        <begin position="354"/>
        <end position="377"/>
    </location>
</feature>
<organism evidence="7 8">
    <name type="scientific">Candidatus Aveggerthella stercoripullorum</name>
    <dbReference type="NCBI Taxonomy" id="2840688"/>
    <lineage>
        <taxon>Bacteria</taxon>
        <taxon>Bacillati</taxon>
        <taxon>Actinomycetota</taxon>
        <taxon>Coriobacteriia</taxon>
        <taxon>Eggerthellales</taxon>
        <taxon>Eggerthellaceae</taxon>
        <taxon>Eggerthellaceae incertae sedis</taxon>
        <taxon>Candidatus Aveggerthella</taxon>
    </lineage>
</organism>
<feature type="transmembrane region" description="Helical" evidence="5">
    <location>
        <begin position="133"/>
        <end position="154"/>
    </location>
</feature>
<reference evidence="7" key="1">
    <citation type="submission" date="2020-10" db="EMBL/GenBank/DDBJ databases">
        <authorList>
            <person name="Gilroy R."/>
        </authorList>
    </citation>
    <scope>NUCLEOTIDE SEQUENCE</scope>
    <source>
        <strain evidence="7">ChiGjej1B1-2707</strain>
    </source>
</reference>
<dbReference type="InterPro" id="IPR020846">
    <property type="entry name" value="MFS_dom"/>
</dbReference>
<dbReference type="AlphaFoldDB" id="A0A9D1A0U4"/>
<reference evidence="7" key="2">
    <citation type="journal article" date="2021" name="PeerJ">
        <title>Extensive microbial diversity within the chicken gut microbiome revealed by metagenomics and culture.</title>
        <authorList>
            <person name="Gilroy R."/>
            <person name="Ravi A."/>
            <person name="Getino M."/>
            <person name="Pursley I."/>
            <person name="Horton D.L."/>
            <person name="Alikhan N.F."/>
            <person name="Baker D."/>
            <person name="Gharbi K."/>
            <person name="Hall N."/>
            <person name="Watson M."/>
            <person name="Adriaenssens E.M."/>
            <person name="Foster-Nyarko E."/>
            <person name="Jarju S."/>
            <person name="Secka A."/>
            <person name="Antonio M."/>
            <person name="Oren A."/>
            <person name="Chaudhuri R.R."/>
            <person name="La Ragione R."/>
            <person name="Hildebrand F."/>
            <person name="Pallen M.J."/>
        </authorList>
    </citation>
    <scope>NUCLEOTIDE SEQUENCE</scope>
    <source>
        <strain evidence="7">ChiGjej1B1-2707</strain>
    </source>
</reference>
<feature type="domain" description="Major facilitator superfamily (MFS) profile" evidence="6">
    <location>
        <begin position="8"/>
        <end position="410"/>
    </location>
</feature>
<feature type="transmembrane region" description="Helical" evidence="5">
    <location>
        <begin position="76"/>
        <end position="94"/>
    </location>
</feature>
<evidence type="ECO:0000313" key="7">
    <source>
        <dbReference type="EMBL" id="HIR02004.1"/>
    </source>
</evidence>
<feature type="transmembrane region" description="Helical" evidence="5">
    <location>
        <begin position="320"/>
        <end position="342"/>
    </location>
</feature>
<evidence type="ECO:0000256" key="3">
    <source>
        <dbReference type="ARBA" id="ARBA00022989"/>
    </source>
</evidence>
<feature type="transmembrane region" description="Helical" evidence="5">
    <location>
        <begin position="294"/>
        <end position="314"/>
    </location>
</feature>
<dbReference type="PROSITE" id="PS50850">
    <property type="entry name" value="MFS"/>
    <property type="match status" value="1"/>
</dbReference>
<dbReference type="InterPro" id="IPR011701">
    <property type="entry name" value="MFS"/>
</dbReference>
<comment type="caution">
    <text evidence="7">The sequence shown here is derived from an EMBL/GenBank/DDBJ whole genome shotgun (WGS) entry which is preliminary data.</text>
</comment>
<feature type="transmembrane region" description="Helical" evidence="5">
    <location>
        <begin position="12"/>
        <end position="36"/>
    </location>
</feature>
<feature type="transmembrane region" description="Helical" evidence="5">
    <location>
        <begin position="48"/>
        <end position="69"/>
    </location>
</feature>
<dbReference type="InterPro" id="IPR036259">
    <property type="entry name" value="MFS_trans_sf"/>
</dbReference>
<dbReference type="SUPFAM" id="SSF103473">
    <property type="entry name" value="MFS general substrate transporter"/>
    <property type="match status" value="1"/>
</dbReference>
<keyword evidence="4 5" id="KW-0472">Membrane</keyword>
<name>A0A9D1A0U4_9ACTN</name>
<dbReference type="EMBL" id="DVGB01000087">
    <property type="protein sequence ID" value="HIR02004.1"/>
    <property type="molecule type" value="Genomic_DNA"/>
</dbReference>
<dbReference type="GO" id="GO:0005886">
    <property type="term" value="C:plasma membrane"/>
    <property type="evidence" value="ECO:0007669"/>
    <property type="project" value="UniProtKB-SubCell"/>
</dbReference>
<dbReference type="Proteomes" id="UP000824261">
    <property type="component" value="Unassembled WGS sequence"/>
</dbReference>
<feature type="transmembrane region" description="Helical" evidence="5">
    <location>
        <begin position="100"/>
        <end position="121"/>
    </location>
</feature>
<proteinExistence type="predicted"/>
<feature type="transmembrane region" description="Helical" evidence="5">
    <location>
        <begin position="166"/>
        <end position="185"/>
    </location>
</feature>
<evidence type="ECO:0000259" key="6">
    <source>
        <dbReference type="PROSITE" id="PS50850"/>
    </source>
</evidence>
<evidence type="ECO:0000313" key="8">
    <source>
        <dbReference type="Proteomes" id="UP000824261"/>
    </source>
</evidence>
<gene>
    <name evidence="7" type="ORF">IAA69_07070</name>
</gene>
<evidence type="ECO:0000256" key="4">
    <source>
        <dbReference type="ARBA" id="ARBA00023136"/>
    </source>
</evidence>
<dbReference type="Gene3D" id="1.20.1250.20">
    <property type="entry name" value="MFS general substrate transporter like domains"/>
    <property type="match status" value="2"/>
</dbReference>
<feature type="transmembrane region" description="Helical" evidence="5">
    <location>
        <begin position="222"/>
        <end position="244"/>
    </location>
</feature>
<keyword evidence="2 5" id="KW-0812">Transmembrane</keyword>
<feature type="transmembrane region" description="Helical" evidence="5">
    <location>
        <begin position="383"/>
        <end position="405"/>
    </location>
</feature>
<dbReference type="PANTHER" id="PTHR11360">
    <property type="entry name" value="MONOCARBOXYLATE TRANSPORTER"/>
    <property type="match status" value="1"/>
</dbReference>
<evidence type="ECO:0000256" key="2">
    <source>
        <dbReference type="ARBA" id="ARBA00022692"/>
    </source>
</evidence>
<evidence type="ECO:0000256" key="5">
    <source>
        <dbReference type="SAM" id="Phobius"/>
    </source>
</evidence>
<feature type="transmembrane region" description="Helical" evidence="5">
    <location>
        <begin position="250"/>
        <end position="274"/>
    </location>
</feature>
<dbReference type="InterPro" id="IPR050327">
    <property type="entry name" value="Proton-linked_MCT"/>
</dbReference>
<accession>A0A9D1A0U4</accession>
<keyword evidence="3 5" id="KW-1133">Transmembrane helix</keyword>
<protein>
    <submittedName>
        <fullName evidence="7">MFS transporter</fullName>
    </submittedName>
</protein>
<comment type="subcellular location">
    <subcellularLocation>
        <location evidence="1">Cell membrane</location>
        <topology evidence="1">Multi-pass membrane protein</topology>
    </subcellularLocation>
</comment>
<evidence type="ECO:0000256" key="1">
    <source>
        <dbReference type="ARBA" id="ARBA00004651"/>
    </source>
</evidence>
<sequence length="415" mass="44113">MAEAKKYHRLPYGVVAFILQLFLGLIYGWSLFIAPLEADFGWARSDTSLIFTISMIFFCVGNLVAGWLSKRLSPRAIIFIAAVAAGVGFLASSFTQVLPWIFVSYGVFCGFAVGVAGNCSLATALKWFPDRQAIASGCMLMGMGFGSAVLGPPVNTLLAAIGWRTTFQVLAVVFFVILVIGAVVLHNPPEEYSKQLLAKAHERDTVAGKDFTLPEMIRTKAFWLYLCWIILISSGGLALISNAVPAAQDILVLSMDASAALAVATSAMGAISVFNGLGKLGLGLIWDKLGYRRAFIIISSVYAISMILCIAAVTSSSLPLVVAGFICLGLAYGGVISSSSAITGSFFGPKNYSMNYACITCQMIIASAIGPTIAGMFKTASGSYLSAYIVFLVFAVLSFLLQFLVKRPDDGTSAK</sequence>
<dbReference type="PANTHER" id="PTHR11360:SF304">
    <property type="entry name" value="MFS DOMAIN-CONTAINING PROTEIN"/>
    <property type="match status" value="1"/>
</dbReference>
<dbReference type="GO" id="GO:0022857">
    <property type="term" value="F:transmembrane transporter activity"/>
    <property type="evidence" value="ECO:0007669"/>
    <property type="project" value="InterPro"/>
</dbReference>